<comment type="subcellular location">
    <subcellularLocation>
        <location evidence="4">Cytoplasm</location>
    </subcellularLocation>
</comment>
<reference evidence="6 7" key="1">
    <citation type="submission" date="2020-02" db="EMBL/GenBank/DDBJ databases">
        <title>Out from the shadows clarifying the taxonomy of the family Cryomorphaceae and related taxa by utilizing the GTDB taxonomic framework.</title>
        <authorList>
            <person name="Bowman J.P."/>
        </authorList>
    </citation>
    <scope>NUCLEOTIDE SEQUENCE [LARGE SCALE GENOMIC DNA]</scope>
    <source>
        <strain evidence="6 7">QSSC 1-22</strain>
    </source>
</reference>
<dbReference type="InterPro" id="IPR014729">
    <property type="entry name" value="Rossmann-like_a/b/a_fold"/>
</dbReference>
<feature type="binding site" evidence="4">
    <location>
        <position position="183"/>
    </location>
    <ligand>
        <name>[4Fe-4S] cluster</name>
        <dbReference type="ChEBI" id="CHEBI:49883"/>
    </ligand>
</feature>
<dbReference type="GO" id="GO:0019379">
    <property type="term" value="P:sulfate assimilation, phosphoadenylyl sulfate reduction by phosphoadenylyl-sulfate reductase (thioredoxin)"/>
    <property type="evidence" value="ECO:0007669"/>
    <property type="project" value="UniProtKB-UniRule"/>
</dbReference>
<dbReference type="GO" id="GO:0005737">
    <property type="term" value="C:cytoplasm"/>
    <property type="evidence" value="ECO:0007669"/>
    <property type="project" value="UniProtKB-SubCell"/>
</dbReference>
<dbReference type="Proteomes" id="UP000486602">
    <property type="component" value="Unassembled WGS sequence"/>
</dbReference>
<dbReference type="InterPro" id="IPR004511">
    <property type="entry name" value="PAPS/APS_Rdtase"/>
</dbReference>
<comment type="function">
    <text evidence="4">Catalyzes the formation of sulfite from adenosine 5'-phosphosulfate (APS) using thioredoxin as an electron donor.</text>
</comment>
<feature type="binding site" evidence="4">
    <location>
        <position position="186"/>
    </location>
    <ligand>
        <name>[4Fe-4S] cluster</name>
        <dbReference type="ChEBI" id="CHEBI:49883"/>
    </ligand>
</feature>
<feature type="binding site" evidence="4">
    <location>
        <position position="102"/>
    </location>
    <ligand>
        <name>[4Fe-4S] cluster</name>
        <dbReference type="ChEBI" id="CHEBI:49883"/>
    </ligand>
</feature>
<evidence type="ECO:0000259" key="5">
    <source>
        <dbReference type="Pfam" id="PF01507"/>
    </source>
</evidence>
<evidence type="ECO:0000256" key="4">
    <source>
        <dbReference type="HAMAP-Rule" id="MF_00063"/>
    </source>
</evidence>
<dbReference type="GO" id="GO:0046872">
    <property type="term" value="F:metal ion binding"/>
    <property type="evidence" value="ECO:0007669"/>
    <property type="project" value="UniProtKB-KW"/>
</dbReference>
<evidence type="ECO:0000313" key="7">
    <source>
        <dbReference type="Proteomes" id="UP000486602"/>
    </source>
</evidence>
<dbReference type="InterPro" id="IPR002500">
    <property type="entry name" value="PAPS_reduct_dom"/>
</dbReference>
<dbReference type="Gene3D" id="3.40.50.620">
    <property type="entry name" value="HUPs"/>
    <property type="match status" value="1"/>
</dbReference>
<dbReference type="PANTHER" id="PTHR46509:SF1">
    <property type="entry name" value="PHOSPHOADENOSINE PHOSPHOSULFATE REDUCTASE"/>
    <property type="match status" value="1"/>
</dbReference>
<feature type="active site" description="Nucleophile; cysteine thiosulfonate intermediate" evidence="4">
    <location>
        <position position="208"/>
    </location>
</feature>
<keyword evidence="7" id="KW-1185">Reference proteome</keyword>
<dbReference type="AlphaFoldDB" id="A0A7K3WUF6"/>
<accession>A0A7K3WUF6</accession>
<evidence type="ECO:0000256" key="3">
    <source>
        <dbReference type="ARBA" id="ARBA00024327"/>
    </source>
</evidence>
<comment type="pathway">
    <text evidence="3 4">Sulfur metabolism; hydrogen sulfide biosynthesis; sulfite from sulfate.</text>
</comment>
<feature type="domain" description="Phosphoadenosine phosphosulphate reductase" evidence="5">
    <location>
        <begin position="20"/>
        <end position="189"/>
    </location>
</feature>
<keyword evidence="4" id="KW-0408">Iron</keyword>
<sequence>MQVEEIIENINKLKNEGKSLFVTSSFQTHSIPLIHIIARSGLDIPVYCLNTGFLFPETLAFKDELAKEFDIEIRSIFSDIPKIQQRDSLGNMLFTSNPDYCCQINKVKPTENLLKTHDVWINGVRRDQNANRKTMKTFQTAGQGAMRFHPMLEWSGKNIFDYIKKHNLPRHPLDEKGYSSIGCEPCTRKAMPNDAREARWFGMNKTECGLHTDLVEK</sequence>
<dbReference type="GO" id="GO:0051539">
    <property type="term" value="F:4 iron, 4 sulfur cluster binding"/>
    <property type="evidence" value="ECO:0007669"/>
    <property type="project" value="UniProtKB-UniRule"/>
</dbReference>
<comment type="catalytic activity">
    <reaction evidence="4">
        <text>[thioredoxin]-disulfide + sulfite + AMP + 2 H(+) = adenosine 5'-phosphosulfate + [thioredoxin]-dithiol</text>
        <dbReference type="Rhea" id="RHEA:21976"/>
        <dbReference type="Rhea" id="RHEA-COMP:10698"/>
        <dbReference type="Rhea" id="RHEA-COMP:10700"/>
        <dbReference type="ChEBI" id="CHEBI:15378"/>
        <dbReference type="ChEBI" id="CHEBI:17359"/>
        <dbReference type="ChEBI" id="CHEBI:29950"/>
        <dbReference type="ChEBI" id="CHEBI:50058"/>
        <dbReference type="ChEBI" id="CHEBI:58243"/>
        <dbReference type="ChEBI" id="CHEBI:456215"/>
        <dbReference type="EC" id="1.8.4.10"/>
    </reaction>
</comment>
<comment type="caution">
    <text evidence="6">The sequence shown here is derived from an EMBL/GenBank/DDBJ whole genome shotgun (WGS) entry which is preliminary data.</text>
</comment>
<dbReference type="HAMAP" id="MF_00063">
    <property type="entry name" value="CysH"/>
    <property type="match status" value="1"/>
</dbReference>
<dbReference type="EMBL" id="JAAGVY010000028">
    <property type="protein sequence ID" value="NEN24532.1"/>
    <property type="molecule type" value="Genomic_DNA"/>
</dbReference>
<proteinExistence type="inferred from homology"/>
<evidence type="ECO:0000313" key="6">
    <source>
        <dbReference type="EMBL" id="NEN24532.1"/>
    </source>
</evidence>
<dbReference type="PANTHER" id="PTHR46509">
    <property type="entry name" value="PHOSPHOADENOSINE PHOSPHOSULFATE REDUCTASE"/>
    <property type="match status" value="1"/>
</dbReference>
<name>A0A7K3WUF6_9FLAO</name>
<dbReference type="EC" id="1.8.4.10" evidence="4"/>
<dbReference type="GO" id="GO:0070814">
    <property type="term" value="P:hydrogen sulfide biosynthetic process"/>
    <property type="evidence" value="ECO:0007669"/>
    <property type="project" value="UniProtKB-UniRule"/>
</dbReference>
<dbReference type="NCBIfam" id="TIGR00434">
    <property type="entry name" value="cysH"/>
    <property type="match status" value="1"/>
</dbReference>
<dbReference type="GO" id="GO:0004604">
    <property type="term" value="F:phosphoadenylyl-sulfate reductase (thioredoxin) activity"/>
    <property type="evidence" value="ECO:0007669"/>
    <property type="project" value="UniProtKB-UniRule"/>
</dbReference>
<dbReference type="GO" id="GO:0043866">
    <property type="term" value="F:adenylyl-sulfate reductase (thioredoxin) activity"/>
    <property type="evidence" value="ECO:0007669"/>
    <property type="project" value="UniProtKB-EC"/>
</dbReference>
<evidence type="ECO:0000256" key="1">
    <source>
        <dbReference type="ARBA" id="ARBA00009732"/>
    </source>
</evidence>
<keyword evidence="4" id="KW-0963">Cytoplasm</keyword>
<dbReference type="SUPFAM" id="SSF52402">
    <property type="entry name" value="Adenine nucleotide alpha hydrolases-like"/>
    <property type="match status" value="1"/>
</dbReference>
<feature type="binding site" evidence="4">
    <location>
        <position position="101"/>
    </location>
    <ligand>
        <name>[4Fe-4S] cluster</name>
        <dbReference type="ChEBI" id="CHEBI:49883"/>
    </ligand>
</feature>
<protein>
    <recommendedName>
        <fullName evidence="4">Adenosine 5'-phosphosulfate reductase</fullName>
        <shortName evidence="4">APS reductase</shortName>
        <ecNumber evidence="4">1.8.4.10</ecNumber>
    </recommendedName>
    <alternativeName>
        <fullName evidence="4">5'-adenylylsulfate reductase</fullName>
    </alternativeName>
    <alternativeName>
        <fullName evidence="4">Thioredoxin-dependent 5'-adenylylsulfate reductase</fullName>
    </alternativeName>
</protein>
<keyword evidence="4" id="KW-0411">Iron-sulfur</keyword>
<comment type="cofactor">
    <cofactor evidence="4">
        <name>[4Fe-4S] cluster</name>
        <dbReference type="ChEBI" id="CHEBI:49883"/>
    </cofactor>
    <text evidence="4">Binds 1 [4Fe-4S] cluster per subunit.</text>
</comment>
<dbReference type="PIRSF" id="PIRSF000857">
    <property type="entry name" value="PAPS_reductase"/>
    <property type="match status" value="1"/>
</dbReference>
<dbReference type="NCBIfam" id="NF002537">
    <property type="entry name" value="PRK02090.1"/>
    <property type="match status" value="1"/>
</dbReference>
<keyword evidence="4" id="KW-0479">Metal-binding</keyword>
<dbReference type="Pfam" id="PF01507">
    <property type="entry name" value="PAPS_reduct"/>
    <property type="match status" value="1"/>
</dbReference>
<evidence type="ECO:0000256" key="2">
    <source>
        <dbReference type="ARBA" id="ARBA00023002"/>
    </source>
</evidence>
<organism evidence="6 7">
    <name type="scientific">Cryomorpha ignava</name>
    <dbReference type="NCBI Taxonomy" id="101383"/>
    <lineage>
        <taxon>Bacteria</taxon>
        <taxon>Pseudomonadati</taxon>
        <taxon>Bacteroidota</taxon>
        <taxon>Flavobacteriia</taxon>
        <taxon>Flavobacteriales</taxon>
        <taxon>Cryomorphaceae</taxon>
        <taxon>Cryomorpha</taxon>
    </lineage>
</organism>
<keyword evidence="2 4" id="KW-0560">Oxidoreductase</keyword>
<comment type="similarity">
    <text evidence="1 4">Belongs to the PAPS reductase family. CysH subfamily.</text>
</comment>
<gene>
    <name evidence="4" type="primary">cysH</name>
    <name evidence="6" type="ORF">G3O08_13575</name>
</gene>